<dbReference type="Proteomes" id="UP000185062">
    <property type="component" value="Unassembled WGS sequence"/>
</dbReference>
<feature type="region of interest" description="Disordered" evidence="1">
    <location>
        <begin position="54"/>
        <end position="104"/>
    </location>
</feature>
<gene>
    <name evidence="3" type="ORF">SAMN02743940_0648</name>
</gene>
<evidence type="ECO:0000256" key="2">
    <source>
        <dbReference type="SAM" id="Phobius"/>
    </source>
</evidence>
<protein>
    <recommendedName>
        <fullName evidence="5">YtxH domain-containing protein</fullName>
    </recommendedName>
</protein>
<dbReference type="Gene3D" id="1.20.120.20">
    <property type="entry name" value="Apolipoprotein"/>
    <property type="match status" value="1"/>
</dbReference>
<keyword evidence="4" id="KW-1185">Reference proteome</keyword>
<evidence type="ECO:0000313" key="3">
    <source>
        <dbReference type="EMBL" id="SIO05223.1"/>
    </source>
</evidence>
<name>A0A1N6GCI4_9PROT</name>
<feature type="transmembrane region" description="Helical" evidence="2">
    <location>
        <begin position="23"/>
        <end position="40"/>
    </location>
</feature>
<dbReference type="STRING" id="44575.SAMN05216419_105013"/>
<organism evidence="3 4">
    <name type="scientific">Nitrosomonas cryotolerans ATCC 49181</name>
    <dbReference type="NCBI Taxonomy" id="1131553"/>
    <lineage>
        <taxon>Bacteria</taxon>
        <taxon>Pseudomonadati</taxon>
        <taxon>Pseudomonadota</taxon>
        <taxon>Betaproteobacteria</taxon>
        <taxon>Nitrosomonadales</taxon>
        <taxon>Nitrosomonadaceae</taxon>
        <taxon>Nitrosomonas</taxon>
    </lineage>
</organism>
<dbReference type="AlphaFoldDB" id="A0A1N6GCI4"/>
<keyword evidence="2" id="KW-0472">Membrane</keyword>
<dbReference type="eggNOG" id="ENOG5033FE4">
    <property type="taxonomic scope" value="Bacteria"/>
</dbReference>
<accession>A0A1N6GCI4</accession>
<evidence type="ECO:0000256" key="1">
    <source>
        <dbReference type="SAM" id="MobiDB-lite"/>
    </source>
</evidence>
<evidence type="ECO:0008006" key="5">
    <source>
        <dbReference type="Google" id="ProtNLM"/>
    </source>
</evidence>
<keyword evidence="2" id="KW-1133">Transmembrane helix</keyword>
<reference evidence="3 4" key="1">
    <citation type="submission" date="2016-12" db="EMBL/GenBank/DDBJ databases">
        <authorList>
            <person name="Song W.-J."/>
            <person name="Kurnit D.M."/>
        </authorList>
    </citation>
    <scope>NUCLEOTIDE SEQUENCE [LARGE SCALE GENOMIC DNA]</scope>
    <source>
        <strain evidence="3 4">ATCC 49181</strain>
    </source>
</reference>
<sequence>MFSGNGSVDTIQSKNGEMKMRPYYFFIFMIVAMILVLPACDQAQTGTDKVMNKVDDALDRRPGEKARDATEDLGHELEDAGDEIKESAKDAGEEIKESVKDATN</sequence>
<evidence type="ECO:0000313" key="4">
    <source>
        <dbReference type="Proteomes" id="UP000185062"/>
    </source>
</evidence>
<proteinExistence type="predicted"/>
<dbReference type="EMBL" id="FSRO01000001">
    <property type="protein sequence ID" value="SIO05223.1"/>
    <property type="molecule type" value="Genomic_DNA"/>
</dbReference>
<keyword evidence="2" id="KW-0812">Transmembrane</keyword>